<evidence type="ECO:0000256" key="1">
    <source>
        <dbReference type="SAM" id="SignalP"/>
    </source>
</evidence>
<dbReference type="EMBL" id="GGFL01013530">
    <property type="protein sequence ID" value="MBW77708.1"/>
    <property type="molecule type" value="Transcribed_RNA"/>
</dbReference>
<reference evidence="2" key="1">
    <citation type="submission" date="2018-01" db="EMBL/GenBank/DDBJ databases">
        <title>An insight into the sialome of Amazonian anophelines.</title>
        <authorList>
            <person name="Ribeiro J.M."/>
            <person name="Scarpassa V."/>
            <person name="Calvo E."/>
        </authorList>
    </citation>
    <scope>NUCLEOTIDE SEQUENCE</scope>
</reference>
<dbReference type="AlphaFoldDB" id="A0A2M4DKM8"/>
<keyword evidence="1" id="KW-0732">Signal</keyword>
<organism evidence="2">
    <name type="scientific">Anopheles darlingi</name>
    <name type="common">Mosquito</name>
    <dbReference type="NCBI Taxonomy" id="43151"/>
    <lineage>
        <taxon>Eukaryota</taxon>
        <taxon>Metazoa</taxon>
        <taxon>Ecdysozoa</taxon>
        <taxon>Arthropoda</taxon>
        <taxon>Hexapoda</taxon>
        <taxon>Insecta</taxon>
        <taxon>Pterygota</taxon>
        <taxon>Neoptera</taxon>
        <taxon>Endopterygota</taxon>
        <taxon>Diptera</taxon>
        <taxon>Nematocera</taxon>
        <taxon>Culicoidea</taxon>
        <taxon>Culicidae</taxon>
        <taxon>Anophelinae</taxon>
        <taxon>Anopheles</taxon>
    </lineage>
</organism>
<sequence>MKWRNICMHLLLPLNALNTGEHGHDEPTALPYCSFVSSIASDAFFQLSKSLSNASIIGFGPRISTSFLAS</sequence>
<feature type="chain" id="PRO_5014837657" evidence="1">
    <location>
        <begin position="24"/>
        <end position="70"/>
    </location>
</feature>
<protein>
    <submittedName>
        <fullName evidence="2">Putative secreted protein</fullName>
    </submittedName>
</protein>
<evidence type="ECO:0000313" key="2">
    <source>
        <dbReference type="EMBL" id="MBW77708.1"/>
    </source>
</evidence>
<name>A0A2M4DKM8_ANODA</name>
<accession>A0A2M4DKM8</accession>
<feature type="signal peptide" evidence="1">
    <location>
        <begin position="1"/>
        <end position="23"/>
    </location>
</feature>
<proteinExistence type="predicted"/>